<evidence type="ECO:0000256" key="2">
    <source>
        <dbReference type="ARBA" id="ARBA00022448"/>
    </source>
</evidence>
<evidence type="ECO:0000256" key="9">
    <source>
        <dbReference type="SAM" id="Phobius"/>
    </source>
</evidence>
<evidence type="ECO:0000256" key="3">
    <source>
        <dbReference type="ARBA" id="ARBA00022692"/>
    </source>
</evidence>
<comment type="subcellular location">
    <subcellularLocation>
        <location evidence="8">Endomembrane system</location>
        <topology evidence="8">Single-pass type IV membrane protein</topology>
    </subcellularLocation>
    <subcellularLocation>
        <location evidence="1">Golgi apparatus membrane</location>
    </subcellularLocation>
</comment>
<proteinExistence type="predicted"/>
<keyword evidence="7 9" id="KW-0472">Membrane</keyword>
<keyword evidence="3 9" id="KW-0812">Transmembrane</keyword>
<evidence type="ECO:0000256" key="4">
    <source>
        <dbReference type="ARBA" id="ARBA00022927"/>
    </source>
</evidence>
<keyword evidence="11" id="KW-1185">Reference proteome</keyword>
<dbReference type="Proteomes" id="UP000694888">
    <property type="component" value="Unplaced"/>
</dbReference>
<protein>
    <submittedName>
        <fullName evidence="12">BET1-like protein</fullName>
    </submittedName>
</protein>
<sequence>MADWRNKTRNGGMSTEEMLDQENQMRVGGLASKVSLLKGIALDIEGESKSSNRYLDGVAGDFGSSEGLLSGSMNRLSNMVSSGKGNRKVMCYIILGLVLLFVVFYYFIMRITGGRGGRVEDFVLPNHTETLMLGASQNSSSAHTHPT</sequence>
<evidence type="ECO:0000256" key="6">
    <source>
        <dbReference type="ARBA" id="ARBA00023034"/>
    </source>
</evidence>
<evidence type="ECO:0000256" key="7">
    <source>
        <dbReference type="ARBA" id="ARBA00023136"/>
    </source>
</evidence>
<keyword evidence="5 9" id="KW-1133">Transmembrane helix</keyword>
<name>A0ABM1A718_APLCA</name>
<evidence type="ECO:0000256" key="5">
    <source>
        <dbReference type="ARBA" id="ARBA00022989"/>
    </source>
</evidence>
<evidence type="ECO:0000256" key="8">
    <source>
        <dbReference type="ARBA" id="ARBA00046280"/>
    </source>
</evidence>
<dbReference type="InterPro" id="IPR039899">
    <property type="entry name" value="BET1_SNARE"/>
</dbReference>
<dbReference type="RefSeq" id="XP_012942111.1">
    <property type="nucleotide sequence ID" value="XM_013086657.2"/>
</dbReference>
<organism evidence="11 12">
    <name type="scientific">Aplysia californica</name>
    <name type="common">California sea hare</name>
    <dbReference type="NCBI Taxonomy" id="6500"/>
    <lineage>
        <taxon>Eukaryota</taxon>
        <taxon>Metazoa</taxon>
        <taxon>Spiralia</taxon>
        <taxon>Lophotrochozoa</taxon>
        <taxon>Mollusca</taxon>
        <taxon>Gastropoda</taxon>
        <taxon>Heterobranchia</taxon>
        <taxon>Euthyneura</taxon>
        <taxon>Tectipleura</taxon>
        <taxon>Aplysiida</taxon>
        <taxon>Aplysioidea</taxon>
        <taxon>Aplysiidae</taxon>
        <taxon>Aplysia</taxon>
    </lineage>
</organism>
<feature type="domain" description="T-SNARE coiled-coil homology" evidence="10">
    <location>
        <begin position="17"/>
        <end position="79"/>
    </location>
</feature>
<dbReference type="CDD" id="cd15853">
    <property type="entry name" value="SNARE_Bet1"/>
    <property type="match status" value="1"/>
</dbReference>
<evidence type="ECO:0000313" key="12">
    <source>
        <dbReference type="RefSeq" id="XP_012942111.1"/>
    </source>
</evidence>
<dbReference type="InterPro" id="IPR000727">
    <property type="entry name" value="T_SNARE_dom"/>
</dbReference>
<feature type="transmembrane region" description="Helical" evidence="9">
    <location>
        <begin position="89"/>
        <end position="108"/>
    </location>
</feature>
<gene>
    <name evidence="12" type="primary">LOC106012768</name>
</gene>
<dbReference type="PANTHER" id="PTHR12791">
    <property type="entry name" value="GOLGI SNARE BET1-RELATED"/>
    <property type="match status" value="1"/>
</dbReference>
<evidence type="ECO:0000256" key="1">
    <source>
        <dbReference type="ARBA" id="ARBA00004394"/>
    </source>
</evidence>
<evidence type="ECO:0000259" key="10">
    <source>
        <dbReference type="PROSITE" id="PS50192"/>
    </source>
</evidence>
<reference evidence="12" key="1">
    <citation type="submission" date="2025-08" db="UniProtKB">
        <authorList>
            <consortium name="RefSeq"/>
        </authorList>
    </citation>
    <scope>IDENTIFICATION</scope>
</reference>
<keyword evidence="6" id="KW-0333">Golgi apparatus</keyword>
<keyword evidence="4" id="KW-0653">Protein transport</keyword>
<keyword evidence="2" id="KW-0813">Transport</keyword>
<dbReference type="PROSITE" id="PS50192">
    <property type="entry name" value="T_SNARE"/>
    <property type="match status" value="1"/>
</dbReference>
<accession>A0ABM1A718</accession>
<evidence type="ECO:0000313" key="11">
    <source>
        <dbReference type="Proteomes" id="UP000694888"/>
    </source>
</evidence>
<dbReference type="GeneID" id="106012768"/>
<dbReference type="SUPFAM" id="SSF58038">
    <property type="entry name" value="SNARE fusion complex"/>
    <property type="match status" value="1"/>
</dbReference>